<evidence type="ECO:0008006" key="4">
    <source>
        <dbReference type="Google" id="ProtNLM"/>
    </source>
</evidence>
<dbReference type="EMBL" id="JBDXMX010000002">
    <property type="protein sequence ID" value="MEO9246885.1"/>
    <property type="molecule type" value="Genomic_DNA"/>
</dbReference>
<protein>
    <recommendedName>
        <fullName evidence="4">DUF5129 domain-containing protein</fullName>
    </recommendedName>
</protein>
<comment type="caution">
    <text evidence="2">The sequence shown here is derived from an EMBL/GenBank/DDBJ whole genome shotgun (WGS) entry which is preliminary data.</text>
</comment>
<keyword evidence="1" id="KW-1133">Transmembrane helix</keyword>
<feature type="transmembrane region" description="Helical" evidence="1">
    <location>
        <begin position="740"/>
        <end position="764"/>
    </location>
</feature>
<keyword evidence="1" id="KW-0812">Transmembrane</keyword>
<organism evidence="2 3">
    <name type="scientific">Citricoccus nitrophenolicus</name>
    <dbReference type="NCBI Taxonomy" id="863575"/>
    <lineage>
        <taxon>Bacteria</taxon>
        <taxon>Bacillati</taxon>
        <taxon>Actinomycetota</taxon>
        <taxon>Actinomycetes</taxon>
        <taxon>Micrococcales</taxon>
        <taxon>Micrococcaceae</taxon>
        <taxon>Citricoccus</taxon>
    </lineage>
</organism>
<accession>A0ABV0IFE1</accession>
<feature type="transmembrane region" description="Helical" evidence="1">
    <location>
        <begin position="21"/>
        <end position="40"/>
    </location>
</feature>
<name>A0ABV0IFE1_9MICC</name>
<gene>
    <name evidence="2" type="ORF">ABDK96_04250</name>
</gene>
<feature type="transmembrane region" description="Helical" evidence="1">
    <location>
        <begin position="181"/>
        <end position="202"/>
    </location>
</feature>
<keyword evidence="3" id="KW-1185">Reference proteome</keyword>
<evidence type="ECO:0000256" key="1">
    <source>
        <dbReference type="SAM" id="Phobius"/>
    </source>
</evidence>
<sequence>MPRTRVSQNSGPLRRRPPPRFPVLAVALAGLSVVLGAVGFQQVTAEPTEPITFVVDESLPYGITQESVEAAAEGIGLAYEPFTLHVVGRDLEWEEYSGGETGVADVMLSIADDPEDLDLALPDANRVAFAGEDYGDDYSTAATIRESFVNNRTLGHGPHAVFGAALTAADLRFDGGVRTPLLWAPLAALPMFIAVLVMYRWLGRRRRERARYRDFGEAQLRLARSVLELETLQLRVDVADSLLDDRDSAAAEPRDRLRNDWTRVQDLTWDLARTERDLVAEIDRTVTPLKARTPEQLESDLRGFAADTLDLRRRTDALAQAAEVRSGHAGSRSVLDRLALPLLQSVDEVLAHRGRFPAEARALEGHRARLLAVAQEVAAGVGPSQAVVDRWNAVEQEIRSTAARMSRHVASPKTMPNAANARTLDEAVDARARARVAAATAGETDSFAELRSALGLGHGHRLGPLQATERVLELIGRHEASERAAPPTPGRESTLAARYGLAAVLVPLLIALGAGLLAASQIEDSHIQYGRELTGDRPLAGLKVYGDPGRLAGPVEPWDHEPQTQESSLDLDYIREQMDRSAASQEDAALLPVDLDLTVALLPAAEYIDHVPDPEYDHRINIEYWDLLEAQQRIKQDVAAEYPEVLDPATGDVALGQAILPVWVLEDGSYAFSYALTGEVSAGVSSRMGAYYFNGTEPTVYGRGDLADASIGWWVAYDLKDLGRAMEYNHLTVDNVSPAAVFWAVGVSVWTGLMTVLMLVAAALEAGRRRQGTAAVRQELAGLREDLDGLALGLDLSRLDLVAVLGSGSETGGRAEQADQRLYESALVTAWREVMALERLPRREQRGAAWEARVRHVQRLVETLTAQRADVARRADELLHTQRFGA</sequence>
<reference evidence="2 3" key="1">
    <citation type="submission" date="2024-05" db="EMBL/GenBank/DDBJ databases">
        <authorList>
            <person name="Yi C."/>
        </authorList>
    </citation>
    <scope>NUCLEOTIDE SEQUENCE [LARGE SCALE GENOMIC DNA]</scope>
    <source>
        <strain evidence="2 3">XS13</strain>
    </source>
</reference>
<evidence type="ECO:0000313" key="3">
    <source>
        <dbReference type="Proteomes" id="UP001484097"/>
    </source>
</evidence>
<evidence type="ECO:0000313" key="2">
    <source>
        <dbReference type="EMBL" id="MEO9246885.1"/>
    </source>
</evidence>
<feature type="transmembrane region" description="Helical" evidence="1">
    <location>
        <begin position="499"/>
        <end position="519"/>
    </location>
</feature>
<dbReference type="Proteomes" id="UP001484097">
    <property type="component" value="Unassembled WGS sequence"/>
</dbReference>
<dbReference type="RefSeq" id="WP_347919212.1">
    <property type="nucleotide sequence ID" value="NZ_JBDXMX010000002.1"/>
</dbReference>
<proteinExistence type="predicted"/>
<keyword evidence="1" id="KW-0472">Membrane</keyword>